<accession>A0A6I9QEZ6</accession>
<evidence type="ECO:0000256" key="1">
    <source>
        <dbReference type="ARBA" id="ARBA00022723"/>
    </source>
</evidence>
<dbReference type="InterPro" id="IPR001906">
    <property type="entry name" value="Terpene_synth_N"/>
</dbReference>
<keyword evidence="5" id="KW-1185">Reference proteome</keyword>
<gene>
    <name evidence="6" type="primary">LOC105034750</name>
</gene>
<dbReference type="AlphaFoldDB" id="A0A6I9QEZ6"/>
<dbReference type="SUPFAM" id="SSF48576">
    <property type="entry name" value="Terpenoid synthases"/>
    <property type="match status" value="1"/>
</dbReference>
<name>A0A6I9QEZ6_ELAGV</name>
<protein>
    <submittedName>
        <fullName evidence="6">Probable terpene synthase 11</fullName>
    </submittedName>
</protein>
<evidence type="ECO:0000313" key="5">
    <source>
        <dbReference type="Proteomes" id="UP000504607"/>
    </source>
</evidence>
<dbReference type="Pfam" id="PF03936">
    <property type="entry name" value="Terpene_synth_C"/>
    <property type="match status" value="1"/>
</dbReference>
<feature type="domain" description="Terpene synthase N-terminal" evidence="3">
    <location>
        <begin position="73"/>
        <end position="217"/>
    </location>
</feature>
<evidence type="ECO:0000259" key="3">
    <source>
        <dbReference type="Pfam" id="PF01397"/>
    </source>
</evidence>
<dbReference type="InterPro" id="IPR005630">
    <property type="entry name" value="Terpene_synthase_metal-bd"/>
</dbReference>
<evidence type="ECO:0000256" key="2">
    <source>
        <dbReference type="ARBA" id="ARBA00022842"/>
    </source>
</evidence>
<reference evidence="6" key="1">
    <citation type="submission" date="2025-08" db="UniProtKB">
        <authorList>
            <consortium name="RefSeq"/>
        </authorList>
    </citation>
    <scope>IDENTIFICATION</scope>
</reference>
<dbReference type="InterPro" id="IPR044814">
    <property type="entry name" value="Terpene_cyclase_plant_C1"/>
</dbReference>
<dbReference type="GeneID" id="105034750"/>
<sequence length="580" mass="66552">MTSSRYLLVITPEMAGIGYAVFPLGVHCCLRKHSWKPFGGRRERLASSCRVSDTFKCIQCYSLPTSQDNMVHLEASSFNPRIEELKEGVRKILFNNIDLRAAMVLVDTLQHLGIGYHFEEETNGVLDRCYGTRSDDDDLFITALRFRLLRQGGYSVTPDVFHKFMDNKGNFKDPLAKNRMALLSLHEASFLGAKDEEVLSQAMEFTKHHLQKSKLVSETSVARDIGLALEFPRQRRMERLEARSFIEKYRKECGRSSAMLELATLDFNMVQSLYQKEIAELESWWRDLGVTKKLSFARDRPLECFLWTVGLFPEPCLSTCRIEVTKAVAILVVIDDMYDSYGSLEDLNLFTNAIQRWEIGEIEKLPEYMKICYVALYNTINDVGYKVLKEYGWFIIPHLRKTWVDLCEAYFTEARWFSNGVVPNLEDYVSNGVTSVGTYVALVLAFFLTGKQVNKETSSLVNSWPKLFTSAGRIFRLWDDLGTAMAEQQRGDVASSIECYMNENSTSQDEARVHIRNLINSSWQDLNKECYAMTQLPRSIIKASLNLARTSQDMYRHGDDDKFLSTDELILSLLIKPIQI</sequence>
<dbReference type="GO" id="GO:0016102">
    <property type="term" value="P:diterpenoid biosynthetic process"/>
    <property type="evidence" value="ECO:0007669"/>
    <property type="project" value="InterPro"/>
</dbReference>
<organism evidence="5 6">
    <name type="scientific">Elaeis guineensis var. tenera</name>
    <name type="common">Oil palm</name>
    <dbReference type="NCBI Taxonomy" id="51953"/>
    <lineage>
        <taxon>Eukaryota</taxon>
        <taxon>Viridiplantae</taxon>
        <taxon>Streptophyta</taxon>
        <taxon>Embryophyta</taxon>
        <taxon>Tracheophyta</taxon>
        <taxon>Spermatophyta</taxon>
        <taxon>Magnoliopsida</taxon>
        <taxon>Liliopsida</taxon>
        <taxon>Arecaceae</taxon>
        <taxon>Arecoideae</taxon>
        <taxon>Cocoseae</taxon>
        <taxon>Elaeidinae</taxon>
        <taxon>Elaeis</taxon>
    </lineage>
</organism>
<evidence type="ECO:0000313" key="6">
    <source>
        <dbReference type="RefSeq" id="XP_010908315.2"/>
    </source>
</evidence>
<dbReference type="FunCoup" id="A0A6I9QEZ6">
    <property type="interactions" value="1483"/>
</dbReference>
<dbReference type="InterPro" id="IPR034741">
    <property type="entry name" value="Terpene_cyclase-like_1_C"/>
</dbReference>
<dbReference type="InterPro" id="IPR008930">
    <property type="entry name" value="Terpenoid_cyclase/PrenylTrfase"/>
</dbReference>
<dbReference type="Proteomes" id="UP000504607">
    <property type="component" value="Unplaced"/>
</dbReference>
<keyword evidence="1" id="KW-0479">Metal-binding</keyword>
<dbReference type="PANTHER" id="PTHR31225:SF137">
    <property type="entry name" value="TERPENE SYNTHASE 11-RELATED"/>
    <property type="match status" value="1"/>
</dbReference>
<dbReference type="InterPro" id="IPR036965">
    <property type="entry name" value="Terpene_synth_N_sf"/>
</dbReference>
<dbReference type="FunFam" id="1.10.600.10:FF:000007">
    <property type="entry name" value="Isoprene synthase, chloroplastic"/>
    <property type="match status" value="1"/>
</dbReference>
<dbReference type="SFLD" id="SFLDS00005">
    <property type="entry name" value="Isoprenoid_Synthase_Type_I"/>
    <property type="match status" value="1"/>
</dbReference>
<dbReference type="SFLD" id="SFLDG01019">
    <property type="entry name" value="Terpene_Cyclase_Like_1_C_Termi"/>
    <property type="match status" value="1"/>
</dbReference>
<proteinExistence type="predicted"/>
<dbReference type="InParanoid" id="A0A6I9QEZ6"/>
<dbReference type="PANTHER" id="PTHR31225">
    <property type="entry name" value="OS04G0344100 PROTEIN-RELATED"/>
    <property type="match status" value="1"/>
</dbReference>
<dbReference type="Pfam" id="PF01397">
    <property type="entry name" value="Terpene_synth"/>
    <property type="match status" value="1"/>
</dbReference>
<dbReference type="Gene3D" id="1.10.600.10">
    <property type="entry name" value="Farnesyl Diphosphate Synthase"/>
    <property type="match status" value="1"/>
</dbReference>
<dbReference type="RefSeq" id="XP_010908315.2">
    <property type="nucleotide sequence ID" value="XM_010910013.3"/>
</dbReference>
<dbReference type="SUPFAM" id="SSF48239">
    <property type="entry name" value="Terpenoid cyclases/Protein prenyltransferases"/>
    <property type="match status" value="1"/>
</dbReference>
<dbReference type="InterPro" id="IPR050148">
    <property type="entry name" value="Terpene_synthase-like"/>
</dbReference>
<dbReference type="Gene3D" id="1.50.10.130">
    <property type="entry name" value="Terpene synthase, N-terminal domain"/>
    <property type="match status" value="1"/>
</dbReference>
<feature type="domain" description="Terpene synthase metal-binding" evidence="4">
    <location>
        <begin position="286"/>
        <end position="525"/>
    </location>
</feature>
<evidence type="ECO:0000259" key="4">
    <source>
        <dbReference type="Pfam" id="PF03936"/>
    </source>
</evidence>
<dbReference type="InterPro" id="IPR008949">
    <property type="entry name" value="Isoprenoid_synthase_dom_sf"/>
</dbReference>
<dbReference type="KEGG" id="egu:105034750"/>
<keyword evidence="2" id="KW-0460">Magnesium</keyword>
<dbReference type="GO" id="GO:0000287">
    <property type="term" value="F:magnesium ion binding"/>
    <property type="evidence" value="ECO:0007669"/>
    <property type="project" value="InterPro"/>
</dbReference>
<dbReference type="OrthoDB" id="672026at2759"/>
<dbReference type="GO" id="GO:0010333">
    <property type="term" value="F:terpene synthase activity"/>
    <property type="evidence" value="ECO:0007669"/>
    <property type="project" value="InterPro"/>
</dbReference>
<dbReference type="CDD" id="cd00684">
    <property type="entry name" value="Terpene_cyclase_plant_C1"/>
    <property type="match status" value="1"/>
</dbReference>